<accession>A0A6V8HIA2</accession>
<keyword evidence="1" id="KW-0521">NADP</keyword>
<evidence type="ECO:0000256" key="2">
    <source>
        <dbReference type="ARBA" id="ARBA00023002"/>
    </source>
</evidence>
<dbReference type="InterPro" id="IPR045312">
    <property type="entry name" value="PCBER-like"/>
</dbReference>
<sequence length="302" mass="33025">MSTPLKDVALIGASGTIGKIILEALLASPDINVTVISRNTSDATFPPNVNVRKTDFSESDLFSAFKGQDAVVSAVGATAFTEQKRFIDVAAHAGVKRFIPSEFSANTLNEPVRQLLPLFNQKKEVLDYLKSKESFGLTWTGIATALLFDWGLTSGFLGYDIPNRTATIWDGGDKRFTLVNERELGQSVISVLKHPQETANKYIYVSSVETTQKEILQALEGETASKWKVIDTTSDAQKSEGFKRLGDGDFSGAFILVRATSYANDPALHANYATDKDLSNDLLGLEPESVKQTIKRVLSKHE</sequence>
<evidence type="ECO:0000256" key="1">
    <source>
        <dbReference type="ARBA" id="ARBA00022857"/>
    </source>
</evidence>
<comment type="caution">
    <text evidence="4">The sequence shown here is derived from an EMBL/GenBank/DDBJ whole genome shotgun (WGS) entry which is preliminary data.</text>
</comment>
<dbReference type="Gene3D" id="3.40.50.720">
    <property type="entry name" value="NAD(P)-binding Rossmann-like Domain"/>
    <property type="match status" value="1"/>
</dbReference>
<evidence type="ECO:0000313" key="4">
    <source>
        <dbReference type="EMBL" id="GAM41165.1"/>
    </source>
</evidence>
<dbReference type="InterPro" id="IPR051609">
    <property type="entry name" value="NmrA/Isoflavone_reductase-like"/>
</dbReference>
<dbReference type="InterPro" id="IPR036291">
    <property type="entry name" value="NAD(P)-bd_dom_sf"/>
</dbReference>
<dbReference type="Pfam" id="PF05368">
    <property type="entry name" value="NmrA"/>
    <property type="match status" value="1"/>
</dbReference>
<evidence type="ECO:0000259" key="3">
    <source>
        <dbReference type="Pfam" id="PF05368"/>
    </source>
</evidence>
<dbReference type="SUPFAM" id="SSF51735">
    <property type="entry name" value="NAD(P)-binding Rossmann-fold domains"/>
    <property type="match status" value="1"/>
</dbReference>
<dbReference type="PANTHER" id="PTHR47706">
    <property type="entry name" value="NMRA-LIKE FAMILY PROTEIN"/>
    <property type="match status" value="1"/>
</dbReference>
<protein>
    <submittedName>
        <fullName evidence="4">NmrA-like family protein</fullName>
    </submittedName>
</protein>
<dbReference type="GO" id="GO:0016491">
    <property type="term" value="F:oxidoreductase activity"/>
    <property type="evidence" value="ECO:0007669"/>
    <property type="project" value="UniProtKB-KW"/>
</dbReference>
<dbReference type="Proteomes" id="UP000053095">
    <property type="component" value="Unassembled WGS sequence"/>
</dbReference>
<name>A0A6V8HIA2_TALPI</name>
<dbReference type="PANTHER" id="PTHR47706:SF9">
    <property type="entry name" value="NMRA-LIKE DOMAIN-CONTAINING PROTEIN-RELATED"/>
    <property type="match status" value="1"/>
</dbReference>
<organism evidence="4 5">
    <name type="scientific">Talaromyces pinophilus</name>
    <name type="common">Penicillium pinophilum</name>
    <dbReference type="NCBI Taxonomy" id="128442"/>
    <lineage>
        <taxon>Eukaryota</taxon>
        <taxon>Fungi</taxon>
        <taxon>Dikarya</taxon>
        <taxon>Ascomycota</taxon>
        <taxon>Pezizomycotina</taxon>
        <taxon>Eurotiomycetes</taxon>
        <taxon>Eurotiomycetidae</taxon>
        <taxon>Eurotiales</taxon>
        <taxon>Trichocomaceae</taxon>
        <taxon>Talaromyces</taxon>
        <taxon>Talaromyces sect. Talaromyces</taxon>
    </lineage>
</organism>
<proteinExistence type="predicted"/>
<dbReference type="EMBL" id="DF933837">
    <property type="protein sequence ID" value="GAM41165.1"/>
    <property type="molecule type" value="Genomic_DNA"/>
</dbReference>
<keyword evidence="2" id="KW-0560">Oxidoreductase</keyword>
<dbReference type="AlphaFoldDB" id="A0A6V8HIA2"/>
<reference evidence="5" key="1">
    <citation type="journal article" date="2015" name="Genome Announc.">
        <title>Draft genome sequence of Talaromyces cellulolyticus strain Y-94, a source of lignocellulosic biomass-degrading enzymes.</title>
        <authorList>
            <person name="Fujii T."/>
            <person name="Koike H."/>
            <person name="Sawayama S."/>
            <person name="Yano S."/>
            <person name="Inoue H."/>
        </authorList>
    </citation>
    <scope>NUCLEOTIDE SEQUENCE [LARGE SCALE GENOMIC DNA]</scope>
    <source>
        <strain evidence="5">Y-94</strain>
    </source>
</reference>
<dbReference type="Gene3D" id="3.90.25.10">
    <property type="entry name" value="UDP-galactose 4-epimerase, domain 1"/>
    <property type="match status" value="1"/>
</dbReference>
<keyword evidence="5" id="KW-1185">Reference proteome</keyword>
<feature type="domain" description="NmrA-like" evidence="3">
    <location>
        <begin position="6"/>
        <end position="225"/>
    </location>
</feature>
<evidence type="ECO:0000313" key="5">
    <source>
        <dbReference type="Proteomes" id="UP000053095"/>
    </source>
</evidence>
<gene>
    <name evidence="4" type="ORF">TCE0_041r14082</name>
</gene>
<dbReference type="CDD" id="cd05259">
    <property type="entry name" value="PCBER_SDR_a"/>
    <property type="match status" value="1"/>
</dbReference>
<dbReference type="InterPro" id="IPR008030">
    <property type="entry name" value="NmrA-like"/>
</dbReference>